<evidence type="ECO:0000256" key="6">
    <source>
        <dbReference type="ARBA" id="ARBA00023136"/>
    </source>
</evidence>
<sequence length="434" mass="45923">MDTVFVAVGVISLILLVLGLGTWVFAGLAIVALGSLVWLGDFSSDRAGLILSRILFRAGSSWELSAIPLFIFMGELIFRSNISERLFRGLEPWTNRIPGGILHTNVVGCALFAAVSGSSAATTATIGKITTTELARRGYDRNLSIGSLAGAGSLGLLIPPSIVMIVYGVQAEVSISQLFMAGVIPGILIALLYSGYIVAVTLRQPHKAPRSQDVATTFLQSLGLLAPVLLLIALVMGSIYSGVATPSEAAAVGVAVTIILLGVERQLSWDMFREALTGTVLSATMVCSILVAAALLSTAMGYLHLPRELATYIASLELSPAMLLLALALFYIVLGLFLDGISITVMSLPITLPIVIQGGFDPLWFGIFLVIMVELGQITPPVGFNLFVLQGLTGERIGRIAYAAIPFFGLMCIAALMVSIFPDIVLWLPQQLTG</sequence>
<comment type="subcellular location">
    <subcellularLocation>
        <location evidence="1 7">Cell inner membrane</location>
        <topology evidence="1 7">Multi-pass membrane protein</topology>
    </subcellularLocation>
</comment>
<feature type="transmembrane region" description="Helical" evidence="7">
    <location>
        <begin position="143"/>
        <end position="167"/>
    </location>
</feature>
<evidence type="ECO:0000256" key="5">
    <source>
        <dbReference type="ARBA" id="ARBA00022989"/>
    </source>
</evidence>
<dbReference type="AlphaFoldDB" id="A0A1A9F222"/>
<dbReference type="Proteomes" id="UP000078070">
    <property type="component" value="Chromosome"/>
</dbReference>
<dbReference type="OrthoDB" id="9796052at2"/>
<dbReference type="KEGG" id="mars:A8C75_17855"/>
<dbReference type="Pfam" id="PF06808">
    <property type="entry name" value="DctM"/>
    <property type="match status" value="1"/>
</dbReference>
<keyword evidence="4 7" id="KW-0812">Transmembrane</keyword>
<comment type="function">
    <text evidence="7">Part of the tripartite ATP-independent periplasmic (TRAP) transport system.</text>
</comment>
<feature type="transmembrane region" description="Helical" evidence="7">
    <location>
        <begin position="6"/>
        <end position="39"/>
    </location>
</feature>
<reference evidence="9 10" key="2">
    <citation type="journal article" date="2018" name="Int. J. Syst. Evol. Microbiol.">
        <title>Marinobacterium aestuarii sp. nov., a benzene-degrading marine bacterium isolated from estuary sediment.</title>
        <authorList>
            <person name="Bae S.S."/>
            <person name="Jung J."/>
            <person name="Chung D."/>
            <person name="Baek K."/>
        </authorList>
    </citation>
    <scope>NUCLEOTIDE SEQUENCE [LARGE SCALE GENOMIC DNA]</scope>
    <source>
        <strain evidence="9 10">ST58-10</strain>
    </source>
</reference>
<feature type="transmembrane region" description="Helical" evidence="7">
    <location>
        <begin position="309"/>
        <end position="334"/>
    </location>
</feature>
<feature type="transmembrane region" description="Helical" evidence="7">
    <location>
        <begin position="275"/>
        <end position="303"/>
    </location>
</feature>
<organism evidence="9 10">
    <name type="scientific">Marinobacterium aestuarii</name>
    <dbReference type="NCBI Taxonomy" id="1821621"/>
    <lineage>
        <taxon>Bacteria</taxon>
        <taxon>Pseudomonadati</taxon>
        <taxon>Pseudomonadota</taxon>
        <taxon>Gammaproteobacteria</taxon>
        <taxon>Oceanospirillales</taxon>
        <taxon>Oceanospirillaceae</taxon>
        <taxon>Marinobacterium</taxon>
    </lineage>
</organism>
<dbReference type="STRING" id="1821621.A8C75_17855"/>
<keyword evidence="2" id="KW-1003">Cell membrane</keyword>
<feature type="transmembrane region" description="Helical" evidence="7">
    <location>
        <begin position="400"/>
        <end position="421"/>
    </location>
</feature>
<dbReference type="GO" id="GO:0022857">
    <property type="term" value="F:transmembrane transporter activity"/>
    <property type="evidence" value="ECO:0007669"/>
    <property type="project" value="UniProtKB-UniRule"/>
</dbReference>
<dbReference type="RefSeq" id="WP_067385504.1">
    <property type="nucleotide sequence ID" value="NZ_CP015839.1"/>
</dbReference>
<evidence type="ECO:0000256" key="1">
    <source>
        <dbReference type="ARBA" id="ARBA00004429"/>
    </source>
</evidence>
<gene>
    <name evidence="9" type="ORF">A8C75_17855</name>
</gene>
<name>A0A1A9F222_9GAMM</name>
<evidence type="ECO:0000256" key="3">
    <source>
        <dbReference type="ARBA" id="ARBA00022519"/>
    </source>
</evidence>
<feature type="transmembrane region" description="Helical" evidence="7">
    <location>
        <begin position="179"/>
        <end position="202"/>
    </location>
</feature>
<evidence type="ECO:0000256" key="7">
    <source>
        <dbReference type="RuleBase" id="RU369079"/>
    </source>
</evidence>
<dbReference type="GO" id="GO:0005886">
    <property type="term" value="C:plasma membrane"/>
    <property type="evidence" value="ECO:0007669"/>
    <property type="project" value="UniProtKB-SubCell"/>
</dbReference>
<dbReference type="NCBIfam" id="TIGR00786">
    <property type="entry name" value="dctM"/>
    <property type="match status" value="1"/>
</dbReference>
<proteinExistence type="inferred from homology"/>
<dbReference type="PIRSF" id="PIRSF006066">
    <property type="entry name" value="HI0050"/>
    <property type="match status" value="1"/>
</dbReference>
<comment type="similarity">
    <text evidence="7">Belongs to the TRAP transporter large permease family.</text>
</comment>
<dbReference type="PANTHER" id="PTHR33362:SF5">
    <property type="entry name" value="C4-DICARBOXYLATE TRAP TRANSPORTER LARGE PERMEASE PROTEIN DCTM"/>
    <property type="match status" value="1"/>
</dbReference>
<comment type="subunit">
    <text evidence="7">The complex comprises the extracytoplasmic solute receptor protein and the two transmembrane proteins.</text>
</comment>
<feature type="transmembrane region" description="Helical" evidence="7">
    <location>
        <begin position="366"/>
        <end position="388"/>
    </location>
</feature>
<keyword evidence="6 7" id="KW-0472">Membrane</keyword>
<feature type="transmembrane region" description="Helical" evidence="7">
    <location>
        <begin position="243"/>
        <end position="263"/>
    </location>
</feature>
<accession>A0A1A9F222</accession>
<dbReference type="InterPro" id="IPR004681">
    <property type="entry name" value="TRAP_DctM"/>
</dbReference>
<dbReference type="PANTHER" id="PTHR33362">
    <property type="entry name" value="SIALIC ACID TRAP TRANSPORTER PERMEASE PROTEIN SIAT-RELATED"/>
    <property type="match status" value="1"/>
</dbReference>
<protein>
    <recommendedName>
        <fullName evidence="7">TRAP transporter large permease protein</fullName>
    </recommendedName>
</protein>
<feature type="transmembrane region" description="Helical" evidence="7">
    <location>
        <begin position="214"/>
        <end position="237"/>
    </location>
</feature>
<evidence type="ECO:0000256" key="2">
    <source>
        <dbReference type="ARBA" id="ARBA00022475"/>
    </source>
</evidence>
<evidence type="ECO:0000313" key="10">
    <source>
        <dbReference type="Proteomes" id="UP000078070"/>
    </source>
</evidence>
<evidence type="ECO:0000259" key="8">
    <source>
        <dbReference type="Pfam" id="PF06808"/>
    </source>
</evidence>
<feature type="transmembrane region" description="Helical" evidence="7">
    <location>
        <begin position="341"/>
        <end position="360"/>
    </location>
</feature>
<keyword evidence="5 7" id="KW-1133">Transmembrane helix</keyword>
<keyword evidence="10" id="KW-1185">Reference proteome</keyword>
<keyword evidence="7" id="KW-0813">Transport</keyword>
<dbReference type="EMBL" id="CP015839">
    <property type="protein sequence ID" value="ANG64152.1"/>
    <property type="molecule type" value="Genomic_DNA"/>
</dbReference>
<dbReference type="InterPro" id="IPR010656">
    <property type="entry name" value="DctM"/>
</dbReference>
<feature type="transmembrane region" description="Helical" evidence="7">
    <location>
        <begin position="100"/>
        <end position="122"/>
    </location>
</feature>
<reference evidence="10" key="1">
    <citation type="submission" date="2016-05" db="EMBL/GenBank/DDBJ databases">
        <authorList>
            <person name="Baek K."/>
            <person name="Yang S.-J."/>
        </authorList>
    </citation>
    <scope>NUCLEOTIDE SEQUENCE [LARGE SCALE GENOMIC DNA]</scope>
    <source>
        <strain evidence="10">ST58-10</strain>
    </source>
</reference>
<feature type="domain" description="TRAP C4-dicarboxylate transport system permease DctM subunit" evidence="8">
    <location>
        <begin position="14"/>
        <end position="423"/>
    </location>
</feature>
<evidence type="ECO:0000313" key="9">
    <source>
        <dbReference type="EMBL" id="ANG64152.1"/>
    </source>
</evidence>
<keyword evidence="3 7" id="KW-0997">Cell inner membrane</keyword>
<evidence type="ECO:0000256" key="4">
    <source>
        <dbReference type="ARBA" id="ARBA00022692"/>
    </source>
</evidence>